<dbReference type="AlphaFoldDB" id="A0A4U7J8A2"/>
<keyword evidence="3 4" id="KW-0862">Zinc</keyword>
<comment type="similarity">
    <text evidence="4">Belongs to the HypA/HybF family.</text>
</comment>
<protein>
    <recommendedName>
        <fullName evidence="4">Hydrogenase maturation factor HypA</fullName>
    </recommendedName>
</protein>
<sequence>MHEYAVTQSMVRTAVEEANKANASKILEIRLVIGDLSTIIDDSVQMYFDIMSEGTIAQGAKLIFKRVKAEFKCKDCGEVFIKPPKGFDCPKCGGLGTPTDIGKEFYIESIEIE</sequence>
<feature type="binding site" evidence="4">
    <location>
        <position position="76"/>
    </location>
    <ligand>
        <name>Zn(2+)</name>
        <dbReference type="ChEBI" id="CHEBI:29105"/>
    </ligand>
</feature>
<evidence type="ECO:0000256" key="3">
    <source>
        <dbReference type="ARBA" id="ARBA00022833"/>
    </source>
</evidence>
<evidence type="ECO:0000256" key="1">
    <source>
        <dbReference type="ARBA" id="ARBA00022596"/>
    </source>
</evidence>
<feature type="binding site" evidence="4">
    <location>
        <position position="92"/>
    </location>
    <ligand>
        <name>Zn(2+)</name>
        <dbReference type="ChEBI" id="CHEBI:29105"/>
    </ligand>
</feature>
<dbReference type="GO" id="GO:0008270">
    <property type="term" value="F:zinc ion binding"/>
    <property type="evidence" value="ECO:0007669"/>
    <property type="project" value="UniProtKB-UniRule"/>
</dbReference>
<dbReference type="GO" id="GO:0016151">
    <property type="term" value="F:nickel cation binding"/>
    <property type="evidence" value="ECO:0007669"/>
    <property type="project" value="UniProtKB-UniRule"/>
</dbReference>
<proteinExistence type="inferred from homology"/>
<dbReference type="InterPro" id="IPR000688">
    <property type="entry name" value="HypA/HybF"/>
</dbReference>
<dbReference type="KEGG" id="rher:EHE19_018350"/>
<evidence type="ECO:0000313" key="6">
    <source>
        <dbReference type="Proteomes" id="UP000306409"/>
    </source>
</evidence>
<feature type="binding site" evidence="4">
    <location>
        <position position="2"/>
    </location>
    <ligand>
        <name>Ni(2+)</name>
        <dbReference type="ChEBI" id="CHEBI:49786"/>
    </ligand>
</feature>
<keyword evidence="6" id="KW-1185">Reference proteome</keyword>
<dbReference type="PIRSF" id="PIRSF004761">
    <property type="entry name" value="Hydrgn_mat_HypA"/>
    <property type="match status" value="1"/>
</dbReference>
<feature type="binding site" evidence="4">
    <location>
        <position position="89"/>
    </location>
    <ligand>
        <name>Zn(2+)</name>
        <dbReference type="ChEBI" id="CHEBI:29105"/>
    </ligand>
</feature>
<dbReference type="PANTHER" id="PTHR34535:SF3">
    <property type="entry name" value="HYDROGENASE MATURATION FACTOR HYPA"/>
    <property type="match status" value="1"/>
</dbReference>
<reference evidence="5 6" key="1">
    <citation type="submission" date="2020-09" db="EMBL/GenBank/DDBJ databases">
        <title>Characterization and genome sequencing of Ruminiclostridium sp. nov. MA18.</title>
        <authorList>
            <person name="Rettenmaier R."/>
            <person name="Kowollik M.-L."/>
            <person name="Liebl W."/>
            <person name="Zverlov V."/>
        </authorList>
    </citation>
    <scope>NUCLEOTIDE SEQUENCE [LARGE SCALE GENOMIC DNA]</scope>
    <source>
        <strain evidence="5 6">MA18</strain>
    </source>
</reference>
<dbReference type="HAMAP" id="MF_00213">
    <property type="entry name" value="HypA_HybF"/>
    <property type="match status" value="1"/>
</dbReference>
<dbReference type="GO" id="GO:0051604">
    <property type="term" value="P:protein maturation"/>
    <property type="evidence" value="ECO:0007669"/>
    <property type="project" value="InterPro"/>
</dbReference>
<gene>
    <name evidence="4 5" type="primary">hypA</name>
    <name evidence="5" type="ORF">EHE19_018350</name>
</gene>
<keyword evidence="1 4" id="KW-0533">Nickel</keyword>
<dbReference type="OrthoDB" id="9800361at2"/>
<keyword evidence="2 4" id="KW-0479">Metal-binding</keyword>
<comment type="function">
    <text evidence="4">Involved in the maturation of [NiFe] hydrogenases. Required for nickel insertion into the metal center of the hydrogenase.</text>
</comment>
<organism evidence="5 6">
    <name type="scientific">Ruminiclostridium herbifermentans</name>
    <dbReference type="NCBI Taxonomy" id="2488810"/>
    <lineage>
        <taxon>Bacteria</taxon>
        <taxon>Bacillati</taxon>
        <taxon>Bacillota</taxon>
        <taxon>Clostridia</taxon>
        <taxon>Eubacteriales</taxon>
        <taxon>Oscillospiraceae</taxon>
        <taxon>Ruminiclostridium</taxon>
    </lineage>
</organism>
<dbReference type="EMBL" id="CP061336">
    <property type="protein sequence ID" value="QNU66770.1"/>
    <property type="molecule type" value="Genomic_DNA"/>
</dbReference>
<dbReference type="RefSeq" id="WP_137698908.1">
    <property type="nucleotide sequence ID" value="NZ_CP061336.1"/>
</dbReference>
<accession>A0A4U7J8A2</accession>
<evidence type="ECO:0000256" key="4">
    <source>
        <dbReference type="HAMAP-Rule" id="MF_00213"/>
    </source>
</evidence>
<feature type="binding site" evidence="4">
    <location>
        <position position="73"/>
    </location>
    <ligand>
        <name>Zn(2+)</name>
        <dbReference type="ChEBI" id="CHEBI:29105"/>
    </ligand>
</feature>
<dbReference type="NCBIfam" id="TIGR00100">
    <property type="entry name" value="hypA"/>
    <property type="match status" value="1"/>
</dbReference>
<evidence type="ECO:0000256" key="2">
    <source>
        <dbReference type="ARBA" id="ARBA00022723"/>
    </source>
</evidence>
<name>A0A4U7J8A2_9FIRM</name>
<dbReference type="Gene3D" id="3.30.2320.80">
    <property type="match status" value="1"/>
</dbReference>
<evidence type="ECO:0000313" key="5">
    <source>
        <dbReference type="EMBL" id="QNU66770.1"/>
    </source>
</evidence>
<dbReference type="Pfam" id="PF01155">
    <property type="entry name" value="HypA"/>
    <property type="match status" value="1"/>
</dbReference>
<dbReference type="PANTHER" id="PTHR34535">
    <property type="entry name" value="HYDROGENASE MATURATION FACTOR HYPA"/>
    <property type="match status" value="1"/>
</dbReference>
<dbReference type="Proteomes" id="UP000306409">
    <property type="component" value="Chromosome"/>
</dbReference>